<comment type="subcellular location">
    <subcellularLocation>
        <location evidence="1 8">Cell membrane</location>
        <topology evidence="1 8">Multi-pass membrane protein</topology>
    </subcellularLocation>
</comment>
<protein>
    <submittedName>
        <fullName evidence="10">ABC transporter permease</fullName>
    </submittedName>
</protein>
<dbReference type="Pfam" id="PF00528">
    <property type="entry name" value="BPD_transp_1"/>
    <property type="match status" value="1"/>
</dbReference>
<keyword evidence="5 8" id="KW-0812">Transmembrane</keyword>
<evidence type="ECO:0000259" key="9">
    <source>
        <dbReference type="PROSITE" id="PS50928"/>
    </source>
</evidence>
<organism evidence="10 11">
    <name type="scientific">Parasedimentitalea psychrophila</name>
    <dbReference type="NCBI Taxonomy" id="2997337"/>
    <lineage>
        <taxon>Bacteria</taxon>
        <taxon>Pseudomonadati</taxon>
        <taxon>Pseudomonadota</taxon>
        <taxon>Alphaproteobacteria</taxon>
        <taxon>Rhodobacterales</taxon>
        <taxon>Paracoccaceae</taxon>
        <taxon>Parasedimentitalea</taxon>
    </lineage>
</organism>
<evidence type="ECO:0000256" key="6">
    <source>
        <dbReference type="ARBA" id="ARBA00022989"/>
    </source>
</evidence>
<keyword evidence="4" id="KW-1003">Cell membrane</keyword>
<feature type="transmembrane region" description="Helical" evidence="8">
    <location>
        <begin position="236"/>
        <end position="260"/>
    </location>
</feature>
<keyword evidence="6 8" id="KW-1133">Transmembrane helix</keyword>
<dbReference type="GO" id="GO:0005886">
    <property type="term" value="C:plasma membrane"/>
    <property type="evidence" value="ECO:0007669"/>
    <property type="project" value="UniProtKB-SubCell"/>
</dbReference>
<dbReference type="Proteomes" id="UP001238334">
    <property type="component" value="Chromosome"/>
</dbReference>
<dbReference type="GO" id="GO:0055085">
    <property type="term" value="P:transmembrane transport"/>
    <property type="evidence" value="ECO:0007669"/>
    <property type="project" value="InterPro"/>
</dbReference>
<keyword evidence="3 8" id="KW-0813">Transport</keyword>
<evidence type="ECO:0000256" key="8">
    <source>
        <dbReference type="RuleBase" id="RU363032"/>
    </source>
</evidence>
<feature type="transmembrane region" description="Helical" evidence="8">
    <location>
        <begin position="107"/>
        <end position="131"/>
    </location>
</feature>
<dbReference type="InterPro" id="IPR051789">
    <property type="entry name" value="Bact_Polyamine_Transport"/>
</dbReference>
<dbReference type="InterPro" id="IPR000515">
    <property type="entry name" value="MetI-like"/>
</dbReference>
<proteinExistence type="inferred from homology"/>
<evidence type="ECO:0000313" key="11">
    <source>
        <dbReference type="Proteomes" id="UP001238334"/>
    </source>
</evidence>
<evidence type="ECO:0000256" key="7">
    <source>
        <dbReference type="ARBA" id="ARBA00023136"/>
    </source>
</evidence>
<feature type="transmembrane region" description="Helical" evidence="8">
    <location>
        <begin position="15"/>
        <end position="36"/>
    </location>
</feature>
<gene>
    <name evidence="10" type="ORF">QPJ95_11210</name>
</gene>
<dbReference type="RefSeq" id="WP_270919426.1">
    <property type="nucleotide sequence ID" value="NZ_CP127247.1"/>
</dbReference>
<keyword evidence="7 8" id="KW-0472">Membrane</keyword>
<reference evidence="10 11" key="1">
    <citation type="submission" date="2023-06" db="EMBL/GenBank/DDBJ databases">
        <title>Parasedimentitalea psychrophila sp. nov., a psychrophilic bacterium isolated from deep-sea sediment.</title>
        <authorList>
            <person name="Li A."/>
        </authorList>
    </citation>
    <scope>NUCLEOTIDE SEQUENCE [LARGE SCALE GENOMIC DNA]</scope>
    <source>
        <strain evidence="10 11">QS115</strain>
    </source>
</reference>
<dbReference type="AlphaFoldDB" id="A0A9Y2L5R2"/>
<keyword evidence="11" id="KW-1185">Reference proteome</keyword>
<dbReference type="PROSITE" id="PS50928">
    <property type="entry name" value="ABC_TM1"/>
    <property type="match status" value="1"/>
</dbReference>
<dbReference type="InterPro" id="IPR035906">
    <property type="entry name" value="MetI-like_sf"/>
</dbReference>
<comment type="similarity">
    <text evidence="2">Belongs to the binding-protein-dependent transport system permease family. CysTW subfamily.</text>
</comment>
<sequence length="271" mass="29745">MNIGTRILSNIGRYLPVYAVAYLIFLYLPVLLLPVFSFNDSQILSFPLSGFTTKWYAQLSEQSALLKALGNSLFVALISAALATSLGTLASRAVVKYKYPFKNLSYGIVMAPLVMPEIIIAISLLILFLGIGVDPSLYTVILGHTLLTIPFCVSIMTSAFGQFDDSLEEAAIDLGESTWGALRRVTIPVVSPGIISSMLVSFTVSFDEFILAFFLSGNRPTLPVYIWSQVRFPAKLPIVLALGSVLIVVSLLFLALAEYFRRRSVRLQTKT</sequence>
<dbReference type="Gene3D" id="1.10.3720.10">
    <property type="entry name" value="MetI-like"/>
    <property type="match status" value="1"/>
</dbReference>
<dbReference type="SUPFAM" id="SSF161098">
    <property type="entry name" value="MetI-like"/>
    <property type="match status" value="1"/>
</dbReference>
<evidence type="ECO:0000256" key="1">
    <source>
        <dbReference type="ARBA" id="ARBA00004651"/>
    </source>
</evidence>
<dbReference type="PANTHER" id="PTHR43848:SF2">
    <property type="entry name" value="PUTRESCINE TRANSPORT SYSTEM PERMEASE PROTEIN POTI"/>
    <property type="match status" value="1"/>
</dbReference>
<feature type="transmembrane region" description="Helical" evidence="8">
    <location>
        <begin position="73"/>
        <end position="95"/>
    </location>
</feature>
<accession>A0A9Y2L5R2</accession>
<evidence type="ECO:0000256" key="3">
    <source>
        <dbReference type="ARBA" id="ARBA00022448"/>
    </source>
</evidence>
<dbReference type="EMBL" id="CP127247">
    <property type="protein sequence ID" value="WIY27424.1"/>
    <property type="molecule type" value="Genomic_DNA"/>
</dbReference>
<dbReference type="KEGG" id="ppso:QPJ95_11210"/>
<feature type="domain" description="ABC transmembrane type-1" evidence="9">
    <location>
        <begin position="69"/>
        <end position="257"/>
    </location>
</feature>
<dbReference type="CDD" id="cd06261">
    <property type="entry name" value="TM_PBP2"/>
    <property type="match status" value="1"/>
</dbReference>
<evidence type="ECO:0000313" key="10">
    <source>
        <dbReference type="EMBL" id="WIY27424.1"/>
    </source>
</evidence>
<evidence type="ECO:0000256" key="4">
    <source>
        <dbReference type="ARBA" id="ARBA00022475"/>
    </source>
</evidence>
<evidence type="ECO:0000256" key="2">
    <source>
        <dbReference type="ARBA" id="ARBA00007069"/>
    </source>
</evidence>
<dbReference type="PANTHER" id="PTHR43848">
    <property type="entry name" value="PUTRESCINE TRANSPORT SYSTEM PERMEASE PROTEIN POTI"/>
    <property type="match status" value="1"/>
</dbReference>
<evidence type="ECO:0000256" key="5">
    <source>
        <dbReference type="ARBA" id="ARBA00022692"/>
    </source>
</evidence>
<feature type="transmembrane region" description="Helical" evidence="8">
    <location>
        <begin position="193"/>
        <end position="216"/>
    </location>
</feature>
<feature type="transmembrane region" description="Helical" evidence="8">
    <location>
        <begin position="137"/>
        <end position="160"/>
    </location>
</feature>
<name>A0A9Y2L5R2_9RHOB</name>